<keyword evidence="2" id="KW-1185">Reference proteome</keyword>
<dbReference type="OrthoDB" id="9900261at2"/>
<evidence type="ECO:0000313" key="1">
    <source>
        <dbReference type="EMBL" id="TLD95401.1"/>
    </source>
</evidence>
<dbReference type="Proteomes" id="UP000029733">
    <property type="component" value="Unassembled WGS sequence"/>
</dbReference>
<organism evidence="1 2">
    <name type="scientific">Helicobacter jaachi</name>
    <dbReference type="NCBI Taxonomy" id="1677920"/>
    <lineage>
        <taxon>Bacteria</taxon>
        <taxon>Pseudomonadati</taxon>
        <taxon>Campylobacterota</taxon>
        <taxon>Epsilonproteobacteria</taxon>
        <taxon>Campylobacterales</taxon>
        <taxon>Helicobacteraceae</taxon>
        <taxon>Helicobacter</taxon>
    </lineage>
</organism>
<reference evidence="1 2" key="1">
    <citation type="journal article" date="2014" name="Genome Announc.">
        <title>Draft genome sequences of eight enterohepatic helicobacter species isolated from both laboratory and wild rodents.</title>
        <authorList>
            <person name="Sheh A."/>
            <person name="Shen Z."/>
            <person name="Fox J.G."/>
        </authorList>
    </citation>
    <scope>NUCLEOTIDE SEQUENCE [LARGE SCALE GENOMIC DNA]</scope>
    <source>
        <strain evidence="1 2">MIT 09-6949</strain>
    </source>
</reference>
<dbReference type="AlphaFoldDB" id="A0A4U8T745"/>
<accession>A0A4U8T745</accession>
<name>A0A4U8T745_9HELI</name>
<protein>
    <submittedName>
        <fullName evidence="1">Uncharacterized protein</fullName>
    </submittedName>
</protein>
<dbReference type="RefSeq" id="WP_034354041.1">
    <property type="nucleotide sequence ID" value="NZ_JRPR02000009.1"/>
</dbReference>
<comment type="caution">
    <text evidence="1">The sequence shown here is derived from an EMBL/GenBank/DDBJ whole genome shotgun (WGS) entry which is preliminary data.</text>
</comment>
<gene>
    <name evidence="1" type="ORF">LS71_008315</name>
</gene>
<proteinExistence type="predicted"/>
<evidence type="ECO:0000313" key="2">
    <source>
        <dbReference type="Proteomes" id="UP000029733"/>
    </source>
</evidence>
<dbReference type="EMBL" id="JRPR02000009">
    <property type="protein sequence ID" value="TLD95401.1"/>
    <property type="molecule type" value="Genomic_DNA"/>
</dbReference>
<sequence>MGNFINVRIDSDTLLSMLCNRVDEFGGNMYDDEERMLFKNMYEHYVDAGIFEERKFDVMHIVDNDLVNYCSILTESDSEFLKVQALAKQGKDDISCQTCFSLIEASNDDFSKILVRH</sequence>